<reference evidence="2" key="1">
    <citation type="submission" date="2015-06" db="EMBL/GenBank/DDBJ databases">
        <authorList>
            <person name="Joergensen T."/>
        </authorList>
    </citation>
    <scope>NUCLEOTIDE SEQUENCE</scope>
    <source>
        <strain evidence="2">RGRH0211</strain>
    </source>
</reference>
<evidence type="ECO:0000313" key="2">
    <source>
        <dbReference type="EMBL" id="CRY94215.1"/>
    </source>
</evidence>
<reference evidence="2" key="2">
    <citation type="submission" date="2015-07" db="EMBL/GenBank/DDBJ databases">
        <title>Plasmids, circular viruses and viroids from rat gut.</title>
        <authorList>
            <person name="Jorgensen T.J."/>
            <person name="Hansen M.A."/>
            <person name="Xu Z."/>
            <person name="Tabak M.A."/>
            <person name="Sorensen S.J."/>
            <person name="Hansen L.H."/>
        </authorList>
    </citation>
    <scope>NUCLEOTIDE SEQUENCE</scope>
    <source>
        <strain evidence="2">RGRH0211</strain>
    </source>
</reference>
<dbReference type="InterPro" id="IPR009061">
    <property type="entry name" value="DNA-bd_dom_put_sf"/>
</dbReference>
<evidence type="ECO:0000259" key="1">
    <source>
        <dbReference type="Pfam" id="PF12728"/>
    </source>
</evidence>
<dbReference type="GO" id="GO:0003677">
    <property type="term" value="F:DNA binding"/>
    <property type="evidence" value="ECO:0007669"/>
    <property type="project" value="InterPro"/>
</dbReference>
<dbReference type="EMBL" id="LN852890">
    <property type="protein sequence ID" value="CRY94215.1"/>
    <property type="molecule type" value="Genomic_DNA"/>
</dbReference>
<dbReference type="InterPro" id="IPR010093">
    <property type="entry name" value="SinI_DNA-bd"/>
</dbReference>
<dbReference type="InterPro" id="IPR041657">
    <property type="entry name" value="HTH_17"/>
</dbReference>
<sequence>MTRHEAREYLKIDLRTLDKLIREGRVPVAYVGRHIRIRRDDLHDLFTVKQEAA</sequence>
<dbReference type="AlphaFoldDB" id="A0A0H5PYF0"/>
<feature type="domain" description="Helix-turn-helix" evidence="1">
    <location>
        <begin position="4"/>
        <end position="45"/>
    </location>
</feature>
<organism evidence="2">
    <name type="scientific">uncultured prokaryote</name>
    <dbReference type="NCBI Taxonomy" id="198431"/>
    <lineage>
        <taxon>unclassified sequences</taxon>
        <taxon>environmental samples</taxon>
    </lineage>
</organism>
<dbReference type="Pfam" id="PF12728">
    <property type="entry name" value="HTH_17"/>
    <property type="match status" value="1"/>
</dbReference>
<dbReference type="SUPFAM" id="SSF46955">
    <property type="entry name" value="Putative DNA-binding domain"/>
    <property type="match status" value="1"/>
</dbReference>
<accession>A0A0H5PYF0</accession>
<dbReference type="NCBIfam" id="TIGR01764">
    <property type="entry name" value="excise"/>
    <property type="match status" value="1"/>
</dbReference>
<proteinExistence type="predicted"/>
<name>A0A0H5PYF0_9ZZZZ</name>
<protein>
    <recommendedName>
        <fullName evidence="1">Helix-turn-helix domain-containing protein</fullName>
    </recommendedName>
</protein>